<feature type="region of interest" description="Disordered" evidence="1">
    <location>
        <begin position="1"/>
        <end position="20"/>
    </location>
</feature>
<feature type="compositionally biased region" description="Basic and acidic residues" evidence="1">
    <location>
        <begin position="137"/>
        <end position="146"/>
    </location>
</feature>
<feature type="compositionally biased region" description="Polar residues" evidence="1">
    <location>
        <begin position="117"/>
        <end position="136"/>
    </location>
</feature>
<feature type="compositionally biased region" description="Basic and acidic residues" evidence="1">
    <location>
        <begin position="1"/>
        <end position="19"/>
    </location>
</feature>
<feature type="domain" description="C2H2-type" evidence="2">
    <location>
        <begin position="23"/>
        <end position="43"/>
    </location>
</feature>
<feature type="compositionally biased region" description="Basic and acidic residues" evidence="1">
    <location>
        <begin position="959"/>
        <end position="974"/>
    </location>
</feature>
<evidence type="ECO:0000256" key="1">
    <source>
        <dbReference type="SAM" id="MobiDB-lite"/>
    </source>
</evidence>
<accession>A0A445AAQ1</accession>
<feature type="compositionally biased region" description="Basic and acidic residues" evidence="1">
    <location>
        <begin position="784"/>
        <end position="799"/>
    </location>
</feature>
<gene>
    <name evidence="3" type="ORF">Ahy_B03g068745</name>
</gene>
<proteinExistence type="predicted"/>
<dbReference type="PANTHER" id="PTHR35746:SF1">
    <property type="entry name" value="PENTATRICOPEPTIDE REPEAT (PPR) SUPERFAMILY PROTEIN"/>
    <property type="match status" value="1"/>
</dbReference>
<dbReference type="Proteomes" id="UP000289738">
    <property type="component" value="Chromosome B03"/>
</dbReference>
<feature type="compositionally biased region" description="Polar residues" evidence="1">
    <location>
        <begin position="831"/>
        <end position="843"/>
    </location>
</feature>
<evidence type="ECO:0000313" key="3">
    <source>
        <dbReference type="EMBL" id="RYR23543.1"/>
    </source>
</evidence>
<comment type="caution">
    <text evidence="3">The sequence shown here is derived from an EMBL/GenBank/DDBJ whole genome shotgun (WGS) entry which is preliminary data.</text>
</comment>
<protein>
    <recommendedName>
        <fullName evidence="2">C2H2-type domain-containing protein</fullName>
    </recommendedName>
</protein>
<organism evidence="3 4">
    <name type="scientific">Arachis hypogaea</name>
    <name type="common">Peanut</name>
    <dbReference type="NCBI Taxonomy" id="3818"/>
    <lineage>
        <taxon>Eukaryota</taxon>
        <taxon>Viridiplantae</taxon>
        <taxon>Streptophyta</taxon>
        <taxon>Embryophyta</taxon>
        <taxon>Tracheophyta</taxon>
        <taxon>Spermatophyta</taxon>
        <taxon>Magnoliopsida</taxon>
        <taxon>eudicotyledons</taxon>
        <taxon>Gunneridae</taxon>
        <taxon>Pentapetalae</taxon>
        <taxon>rosids</taxon>
        <taxon>fabids</taxon>
        <taxon>Fabales</taxon>
        <taxon>Fabaceae</taxon>
        <taxon>Papilionoideae</taxon>
        <taxon>50 kb inversion clade</taxon>
        <taxon>dalbergioids sensu lato</taxon>
        <taxon>Dalbergieae</taxon>
        <taxon>Pterocarpus clade</taxon>
        <taxon>Arachis</taxon>
    </lineage>
</organism>
<evidence type="ECO:0000313" key="4">
    <source>
        <dbReference type="Proteomes" id="UP000289738"/>
    </source>
</evidence>
<reference evidence="3 4" key="1">
    <citation type="submission" date="2019-01" db="EMBL/GenBank/DDBJ databases">
        <title>Sequencing of cultivated peanut Arachis hypogaea provides insights into genome evolution and oil improvement.</title>
        <authorList>
            <person name="Chen X."/>
        </authorList>
    </citation>
    <scope>NUCLEOTIDE SEQUENCE [LARGE SCALE GENOMIC DNA]</scope>
    <source>
        <strain evidence="4">cv. Fuhuasheng</strain>
        <tissue evidence="3">Leaves</tissue>
    </source>
</reference>
<sequence>MMDTEDQRKTHTPGHESHGVHLCHKCGWPFPNPHPSAKHRRAHKKICGTIEGYKLCSSEEQSRSNGSDDGHGSDDDKKSPGPEVLNIGNKEKDDSGIGDKINRSEDEVFSDAVADFSDSQGVKESLQEGSLDSSTSVERDGKDDPKFSGSSKDSDFNDAVESQLTFESKDGCQNQHTKILQGERVEEENLPELQDQLSGSTATPLSDPIADLGAEESAVVHSKDIFGLSIESHPSKPEAVPDLLPENTVNAGENVTDCNMRSAVLDTISEGKDEVNLIVSDSTTFGLSSESRPEKAEAMPDVLPENDIQAGENVTDFSLTSAALDTNSKGKDKIRSDQDEVETCEGESKMAVKDAMNVGSSPVSDPHKAEVMPDVLPKNKIYADENVRDCVFTSELGTSLKGKDEIKTDVEGVEITVPSDTGVGANEDNSAISVRDAVKLDPQVAGGAVNLKEKDSAEFPSVLGQDDSPLGSNSVVITNASISDVQVESARVQFSNSSDAQTLLEKEEENTNSNILPTSDDRTEVSPSQGEYEDLERVLSRDLSGLDLSDQNNEVTEENSFTFNPSQLTGKNYASPDVHVIDSLDIMNKELVKSEPVAEEMPIEEHTEVSPDKLTVEGSQMSEEIDLSLNERNESHMVHFSVEQGPVDVENSQQISLESISVPSLNESLGNKSFGAETSETSVISIDNTSHHEIKETEIIGVAVNGMDEGANLEDDLHQTDMLLEANQSSNLSKNEHAGEIDKTTRDLCGEPASNQEKRPVISDYVIDEPTGKSMVIECKDIDPKSETREDVREHEECNRSVGTSSESHQAQDEGLLLKATEDVGKHSSLPCINSEPSAQNDSAVKHDQGGQPGKEISGVSATPVQDQSGNDMVKHISSGIDASVYSSSRCDSLEANWGSVSVLSMQSDAHAIIDTETSPSTEVGKSNLINSKAMSEKQPSGKSEMFEAPSFMTLVEPRDAASHKAPASEDQKGKNSSSTLQAGWFTSQTQAMNESQGRNKNEEIIAKVTNWSTPKEHTPLKSLLGEAVHSHSPSSPKLEENLASRKNGKLPQNNGSGLTTVNSILGPESPSAQALINDAAKEWNSPARYPAEMKREKRKAKSRPYWIQLFSVDCLHTLDPFSPYSPQIPLLSHPNAQSKELSYLVTSIQASNSRNPSPSTFPNMFHSIQDRLVPRKSFAALDINEAIDIAYILRMSKELFDRYILRFRGNVETLLVAYKGHYLQV</sequence>
<feature type="compositionally biased region" description="Basic and acidic residues" evidence="1">
    <location>
        <begin position="89"/>
        <end position="106"/>
    </location>
</feature>
<evidence type="ECO:0000259" key="2">
    <source>
        <dbReference type="PROSITE" id="PS00028"/>
    </source>
</evidence>
<feature type="compositionally biased region" description="Basic and acidic residues" evidence="1">
    <location>
        <begin position="60"/>
        <end position="80"/>
    </location>
</feature>
<dbReference type="PROSITE" id="PS00028">
    <property type="entry name" value="ZINC_FINGER_C2H2_1"/>
    <property type="match status" value="1"/>
</dbReference>
<dbReference type="InterPro" id="IPR013087">
    <property type="entry name" value="Znf_C2H2_type"/>
</dbReference>
<dbReference type="PANTHER" id="PTHR35746">
    <property type="entry name" value="PENTATRICOPEPTIDE REPEAT (PPR) SUPERFAMILY PROTEIN"/>
    <property type="match status" value="1"/>
</dbReference>
<name>A0A445AAQ1_ARAHY</name>
<feature type="region of interest" description="Disordered" evidence="1">
    <location>
        <begin position="827"/>
        <end position="868"/>
    </location>
</feature>
<feature type="region of interest" description="Disordered" evidence="1">
    <location>
        <begin position="498"/>
        <end position="532"/>
    </location>
</feature>
<dbReference type="AlphaFoldDB" id="A0A445AAQ1"/>
<keyword evidence="4" id="KW-1185">Reference proteome</keyword>
<feature type="region of interest" description="Disordered" evidence="1">
    <location>
        <begin position="56"/>
        <end position="159"/>
    </location>
</feature>
<feature type="region of interest" description="Disordered" evidence="1">
    <location>
        <begin position="959"/>
        <end position="979"/>
    </location>
</feature>
<feature type="region of interest" description="Disordered" evidence="1">
    <location>
        <begin position="784"/>
        <end position="812"/>
    </location>
</feature>
<dbReference type="EMBL" id="SDMP01000013">
    <property type="protein sequence ID" value="RYR23543.1"/>
    <property type="molecule type" value="Genomic_DNA"/>
</dbReference>